<dbReference type="OrthoDB" id="136506at2"/>
<evidence type="ECO:0000256" key="4">
    <source>
        <dbReference type="ARBA" id="ARBA00022553"/>
    </source>
</evidence>
<dbReference type="Pfam" id="PF07536">
    <property type="entry name" value="HWE_HK"/>
    <property type="match status" value="1"/>
</dbReference>
<dbReference type="Proteomes" id="UP000195807">
    <property type="component" value="Chromosome"/>
</dbReference>
<keyword evidence="7" id="KW-0288">FMN</keyword>
<dbReference type="SUPFAM" id="SSF55785">
    <property type="entry name" value="PYP-like sensor domain (PAS domain)"/>
    <property type="match status" value="1"/>
</dbReference>
<dbReference type="EMBL" id="CP019602">
    <property type="protein sequence ID" value="ARU16363.1"/>
    <property type="molecule type" value="Genomic_DNA"/>
</dbReference>
<dbReference type="GO" id="GO:0004673">
    <property type="term" value="F:protein histidine kinase activity"/>
    <property type="evidence" value="ECO:0007669"/>
    <property type="project" value="UniProtKB-EC"/>
</dbReference>
<evidence type="ECO:0000256" key="6">
    <source>
        <dbReference type="ARBA" id="ARBA00022630"/>
    </source>
</evidence>
<feature type="domain" description="PAS" evidence="15">
    <location>
        <begin position="65"/>
        <end position="111"/>
    </location>
</feature>
<organism evidence="17 18">
    <name type="scientific">Croceicoccus marinus</name>
    <dbReference type="NCBI Taxonomy" id="450378"/>
    <lineage>
        <taxon>Bacteria</taxon>
        <taxon>Pseudomonadati</taxon>
        <taxon>Pseudomonadota</taxon>
        <taxon>Alphaproteobacteria</taxon>
        <taxon>Sphingomonadales</taxon>
        <taxon>Erythrobacteraceae</taxon>
        <taxon>Croceicoccus</taxon>
    </lineage>
</organism>
<evidence type="ECO:0000256" key="7">
    <source>
        <dbReference type="ARBA" id="ARBA00022643"/>
    </source>
</evidence>
<dbReference type="SMART" id="SM00091">
    <property type="entry name" value="PAS"/>
    <property type="match status" value="1"/>
</dbReference>
<dbReference type="AlphaFoldDB" id="A0A1Z1FCB3"/>
<dbReference type="CDD" id="cd00130">
    <property type="entry name" value="PAS"/>
    <property type="match status" value="1"/>
</dbReference>
<evidence type="ECO:0000256" key="10">
    <source>
        <dbReference type="ARBA" id="ARBA00022777"/>
    </source>
</evidence>
<comment type="catalytic activity">
    <reaction evidence="1">
        <text>ATP + protein L-histidine = ADP + protein N-phospho-L-histidine.</text>
        <dbReference type="EC" id="2.7.13.3"/>
    </reaction>
</comment>
<evidence type="ECO:0000256" key="12">
    <source>
        <dbReference type="ARBA" id="ARBA00022991"/>
    </source>
</evidence>
<dbReference type="GO" id="GO:0005524">
    <property type="term" value="F:ATP binding"/>
    <property type="evidence" value="ECO:0007669"/>
    <property type="project" value="UniProtKB-KW"/>
</dbReference>
<sequence length="362" mass="40199">MEYFVASDGNDDSKRLRSSNQAHRPIYSPDSPAFDGASGLLFEQAMAQTRMAVCLTDPNLQDDPIVFCNEAFQQLTGYRTEEIIGRNCRFLQGPDTDQAQVGRIRDAIRSEEVVVVEILNYRKDGSTFWNTLHLGPIYDENGALKYFFGSQWDVTDIHQSRADERHAKAMAREVSHRLKNVFAVIGGIVNITGRSMNARDVARKINERVQALGRSYEPTLDEAVLGTIHVGQAIRAVLAPYDPENDRFVFTGNGIRTEPNAISAIGLTLHEMATNATKYGALSQAGGTIEVSWAHEKDKFARNSLVIQWIERGGPRITEAPEMTGTGFDIARTLLGHSRGVLETEWEPEGLNARILIPITHG</sequence>
<dbReference type="InterPro" id="IPR001610">
    <property type="entry name" value="PAC"/>
</dbReference>
<gene>
    <name evidence="17" type="ORF">A9D14_09370</name>
</gene>
<dbReference type="InterPro" id="IPR035965">
    <property type="entry name" value="PAS-like_dom_sf"/>
</dbReference>
<keyword evidence="8" id="KW-0808">Transferase</keyword>
<dbReference type="InterPro" id="IPR000700">
    <property type="entry name" value="PAS-assoc_C"/>
</dbReference>
<evidence type="ECO:0000256" key="5">
    <source>
        <dbReference type="ARBA" id="ARBA00022606"/>
    </source>
</evidence>
<evidence type="ECO:0000256" key="8">
    <source>
        <dbReference type="ARBA" id="ARBA00022679"/>
    </source>
</evidence>
<evidence type="ECO:0000256" key="13">
    <source>
        <dbReference type="ARBA" id="ARBA00023170"/>
    </source>
</evidence>
<dbReference type="KEGG" id="cman:A9D14_09370"/>
<reference evidence="17 18" key="1">
    <citation type="submission" date="2017-01" db="EMBL/GenBank/DDBJ databases">
        <title>Complete genome sequence of esterase-producing bacterium Croceicoccus marinus E4A9.</title>
        <authorList>
            <person name="Wu Y.-H."/>
            <person name="Cheng H."/>
            <person name="Xu L."/>
            <person name="Huo Y.-Y."/>
            <person name="Wang C.-S."/>
            <person name="Xu X.-W."/>
        </authorList>
    </citation>
    <scope>NUCLEOTIDE SEQUENCE [LARGE SCALE GENOMIC DNA]</scope>
    <source>
        <strain evidence="17 18">E4A9</strain>
    </source>
</reference>
<dbReference type="Pfam" id="PF13426">
    <property type="entry name" value="PAS_9"/>
    <property type="match status" value="1"/>
</dbReference>
<keyword evidence="5" id="KW-0716">Sensory transduction</keyword>
<evidence type="ECO:0000313" key="17">
    <source>
        <dbReference type="EMBL" id="ARU16363.1"/>
    </source>
</evidence>
<keyword evidence="10 17" id="KW-0418">Kinase</keyword>
<evidence type="ECO:0000256" key="11">
    <source>
        <dbReference type="ARBA" id="ARBA00022840"/>
    </source>
</evidence>
<feature type="region of interest" description="Disordered" evidence="14">
    <location>
        <begin position="1"/>
        <end position="29"/>
    </location>
</feature>
<dbReference type="EC" id="2.7.13.3" evidence="2"/>
<evidence type="ECO:0000256" key="1">
    <source>
        <dbReference type="ARBA" id="ARBA00000085"/>
    </source>
</evidence>
<keyword evidence="13" id="KW-0675">Receptor</keyword>
<dbReference type="NCBIfam" id="NF010077">
    <property type="entry name" value="PRK13559.1"/>
    <property type="match status" value="1"/>
</dbReference>
<dbReference type="PANTHER" id="PTHR47429:SF2">
    <property type="entry name" value="PROTEIN TWIN LOV 1"/>
    <property type="match status" value="1"/>
</dbReference>
<dbReference type="InterPro" id="IPR011102">
    <property type="entry name" value="Sig_transdc_His_kinase_HWE"/>
</dbReference>
<evidence type="ECO:0000259" key="15">
    <source>
        <dbReference type="PROSITE" id="PS50112"/>
    </source>
</evidence>
<evidence type="ECO:0000313" key="18">
    <source>
        <dbReference type="Proteomes" id="UP000195807"/>
    </source>
</evidence>
<dbReference type="NCBIfam" id="TIGR00229">
    <property type="entry name" value="sensory_box"/>
    <property type="match status" value="1"/>
</dbReference>
<dbReference type="InterPro" id="IPR000014">
    <property type="entry name" value="PAS"/>
</dbReference>
<dbReference type="STRING" id="450378.GCA_001661675_01884"/>
<evidence type="ECO:0000259" key="16">
    <source>
        <dbReference type="PROSITE" id="PS50113"/>
    </source>
</evidence>
<dbReference type="InterPro" id="IPR036890">
    <property type="entry name" value="HATPase_C_sf"/>
</dbReference>
<evidence type="ECO:0000256" key="3">
    <source>
        <dbReference type="ARBA" id="ARBA00022543"/>
    </source>
</evidence>
<keyword evidence="18" id="KW-1185">Reference proteome</keyword>
<keyword evidence="4" id="KW-0597">Phosphoprotein</keyword>
<dbReference type="SMART" id="SM00911">
    <property type="entry name" value="HWE_HK"/>
    <property type="match status" value="1"/>
</dbReference>
<keyword evidence="12" id="KW-0157">Chromophore</keyword>
<keyword evidence="3" id="KW-0600">Photoreceptor protein</keyword>
<dbReference type="Gene3D" id="3.30.565.10">
    <property type="entry name" value="Histidine kinase-like ATPase, C-terminal domain"/>
    <property type="match status" value="1"/>
</dbReference>
<evidence type="ECO:0000256" key="14">
    <source>
        <dbReference type="SAM" id="MobiDB-lite"/>
    </source>
</evidence>
<evidence type="ECO:0000256" key="2">
    <source>
        <dbReference type="ARBA" id="ARBA00012438"/>
    </source>
</evidence>
<accession>A0A1Z1FCB3</accession>
<evidence type="ECO:0000256" key="9">
    <source>
        <dbReference type="ARBA" id="ARBA00022741"/>
    </source>
</evidence>
<keyword evidence="6" id="KW-0285">Flavoprotein</keyword>
<dbReference type="PROSITE" id="PS50113">
    <property type="entry name" value="PAC"/>
    <property type="match status" value="1"/>
</dbReference>
<protein>
    <recommendedName>
        <fullName evidence="2">histidine kinase</fullName>
        <ecNumber evidence="2">2.7.13.3</ecNumber>
    </recommendedName>
</protein>
<dbReference type="SMART" id="SM00086">
    <property type="entry name" value="PAC"/>
    <property type="match status" value="1"/>
</dbReference>
<keyword evidence="9" id="KW-0547">Nucleotide-binding</keyword>
<keyword evidence="11" id="KW-0067">ATP-binding</keyword>
<feature type="domain" description="PAC" evidence="16">
    <location>
        <begin position="109"/>
        <end position="166"/>
    </location>
</feature>
<name>A0A1Z1FCB3_9SPHN</name>
<dbReference type="GO" id="GO:0009881">
    <property type="term" value="F:photoreceptor activity"/>
    <property type="evidence" value="ECO:0007669"/>
    <property type="project" value="UniProtKB-KW"/>
</dbReference>
<proteinExistence type="predicted"/>
<dbReference type="Gene3D" id="3.30.450.20">
    <property type="entry name" value="PAS domain"/>
    <property type="match status" value="1"/>
</dbReference>
<dbReference type="PANTHER" id="PTHR47429">
    <property type="entry name" value="PROTEIN TWIN LOV 1"/>
    <property type="match status" value="1"/>
</dbReference>
<dbReference type="PROSITE" id="PS50112">
    <property type="entry name" value="PAS"/>
    <property type="match status" value="1"/>
</dbReference>